<accession>A0A8J3SRZ4</accession>
<reference evidence="1" key="1">
    <citation type="submission" date="2021-01" db="EMBL/GenBank/DDBJ databases">
        <title>Whole genome shotgun sequence of Planobispora takensis NBRC 109077.</title>
        <authorList>
            <person name="Komaki H."/>
            <person name="Tamura T."/>
        </authorList>
    </citation>
    <scope>NUCLEOTIDE SEQUENCE</scope>
    <source>
        <strain evidence="1">NBRC 109077</strain>
    </source>
</reference>
<protein>
    <submittedName>
        <fullName evidence="1">Uncharacterized protein</fullName>
    </submittedName>
</protein>
<comment type="caution">
    <text evidence="1">The sequence shown here is derived from an EMBL/GenBank/DDBJ whole genome shotgun (WGS) entry which is preliminary data.</text>
</comment>
<gene>
    <name evidence="1" type="ORF">Pta02_11810</name>
</gene>
<dbReference type="AlphaFoldDB" id="A0A8J3SRZ4"/>
<proteinExistence type="predicted"/>
<dbReference type="Proteomes" id="UP000634476">
    <property type="component" value="Unassembled WGS sequence"/>
</dbReference>
<dbReference type="EMBL" id="BOOK01000006">
    <property type="protein sequence ID" value="GIH99172.1"/>
    <property type="molecule type" value="Genomic_DNA"/>
</dbReference>
<dbReference type="RefSeq" id="WP_203873648.1">
    <property type="nucleotide sequence ID" value="NZ_BOOK01000006.1"/>
</dbReference>
<organism evidence="1 2">
    <name type="scientific">Planobispora takensis</name>
    <dbReference type="NCBI Taxonomy" id="1367882"/>
    <lineage>
        <taxon>Bacteria</taxon>
        <taxon>Bacillati</taxon>
        <taxon>Actinomycetota</taxon>
        <taxon>Actinomycetes</taxon>
        <taxon>Streptosporangiales</taxon>
        <taxon>Streptosporangiaceae</taxon>
        <taxon>Planobispora</taxon>
    </lineage>
</organism>
<name>A0A8J3SRZ4_9ACTN</name>
<evidence type="ECO:0000313" key="1">
    <source>
        <dbReference type="EMBL" id="GIH99172.1"/>
    </source>
</evidence>
<evidence type="ECO:0000313" key="2">
    <source>
        <dbReference type="Proteomes" id="UP000634476"/>
    </source>
</evidence>
<sequence>MQMVSERGGLATARQLLWSDQPSDRFETLWRHGRLDLSVEAHVIKEEFAELFTDEDQERARARLNDLRRT</sequence>
<keyword evidence="2" id="KW-1185">Reference proteome</keyword>